<proteinExistence type="predicted"/>
<dbReference type="EMBL" id="GL890956">
    <property type="protein sequence ID" value="EGJ30286.1"/>
    <property type="molecule type" value="Genomic_DNA"/>
</dbReference>
<evidence type="ECO:0000313" key="2">
    <source>
        <dbReference type="EMBL" id="EGJ30286.1"/>
    </source>
</evidence>
<organism evidence="2 3">
    <name type="scientific">Moorena producens 3L</name>
    <dbReference type="NCBI Taxonomy" id="489825"/>
    <lineage>
        <taxon>Bacteria</taxon>
        <taxon>Bacillati</taxon>
        <taxon>Cyanobacteriota</taxon>
        <taxon>Cyanophyceae</taxon>
        <taxon>Coleofasciculales</taxon>
        <taxon>Coleofasciculaceae</taxon>
        <taxon>Moorena</taxon>
    </lineage>
</organism>
<feature type="region of interest" description="Disordered" evidence="1">
    <location>
        <begin position="1"/>
        <end position="38"/>
    </location>
</feature>
<reference evidence="3" key="1">
    <citation type="journal article" date="2011" name="Proc. Natl. Acad. Sci. U.S.A.">
        <title>Genomic insights into the physiology and ecology of the marine filamentous cyanobacterium Lyngbya majuscula.</title>
        <authorList>
            <person name="Jones A.C."/>
            <person name="Monroe E.A."/>
            <person name="Podell S."/>
            <person name="Hess W.R."/>
            <person name="Klages S."/>
            <person name="Esquenazi E."/>
            <person name="Niessen S."/>
            <person name="Hoover H."/>
            <person name="Rothmann M."/>
            <person name="Lasken R.S."/>
            <person name="Yates J.R.III."/>
            <person name="Reinhardt R."/>
            <person name="Kube M."/>
            <person name="Burkart M.D."/>
            <person name="Allen E.E."/>
            <person name="Dorrestein P.C."/>
            <person name="Gerwick W.H."/>
            <person name="Gerwick L."/>
        </authorList>
    </citation>
    <scope>NUCLEOTIDE SEQUENCE [LARGE SCALE GENOMIC DNA]</scope>
    <source>
        <strain evidence="3">3L</strain>
    </source>
</reference>
<dbReference type="HOGENOM" id="CLU_3330258_0_0_3"/>
<keyword evidence="3" id="KW-1185">Reference proteome</keyword>
<dbReference type="AlphaFoldDB" id="F4XYZ5"/>
<name>F4XYZ5_9CYAN</name>
<gene>
    <name evidence="2" type="ORF">LYNGBM3L_52510</name>
</gene>
<dbReference type="Proteomes" id="UP000003959">
    <property type="component" value="Unassembled WGS sequence"/>
</dbReference>
<sequence length="38" mass="4018">MQRGHGEAVPSRGGSPHDRTAVVSPTRALHQDNVGIIN</sequence>
<evidence type="ECO:0000313" key="3">
    <source>
        <dbReference type="Proteomes" id="UP000003959"/>
    </source>
</evidence>
<protein>
    <submittedName>
        <fullName evidence="2">Uncharacterized protein</fullName>
    </submittedName>
</protein>
<accession>F4XYZ5</accession>
<evidence type="ECO:0000256" key="1">
    <source>
        <dbReference type="SAM" id="MobiDB-lite"/>
    </source>
</evidence>